<dbReference type="Gene3D" id="3.30.1050.10">
    <property type="entry name" value="SCP2 sterol-binding domain"/>
    <property type="match status" value="1"/>
</dbReference>
<dbReference type="AlphaFoldDB" id="A0A133V6F0"/>
<dbReference type="EMBL" id="LHXZ01000075">
    <property type="protein sequence ID" value="KXB02014.1"/>
    <property type="molecule type" value="Genomic_DNA"/>
</dbReference>
<feature type="non-terminal residue" evidence="2">
    <location>
        <position position="135"/>
    </location>
</feature>
<proteinExistence type="predicted"/>
<evidence type="ECO:0000313" key="2">
    <source>
        <dbReference type="EMBL" id="KXB02014.1"/>
    </source>
</evidence>
<gene>
    <name evidence="2" type="ORF">AKJ45_03780</name>
</gene>
<protein>
    <submittedName>
        <fullName evidence="2">Uncharacterized protein</fullName>
    </submittedName>
</protein>
<dbReference type="Proteomes" id="UP000070565">
    <property type="component" value="Unassembled WGS sequence"/>
</dbReference>
<sequence>MDAVEQRREQNTNAHQTTNRIKKDERLLEEKTVPLFGSPKFFEECKNAINKNEGYADSAHDWETSFLFVVELDEETKEAFKNLTKMAEDNEEVKRIIKNMGEGYGFNEGDLKKGKIDELAVYLDLWHGKCREIKT</sequence>
<feature type="compositionally biased region" description="Basic and acidic residues" evidence="1">
    <location>
        <begin position="1"/>
        <end position="10"/>
    </location>
</feature>
<dbReference type="InterPro" id="IPR036527">
    <property type="entry name" value="SCP2_sterol-bd_dom_sf"/>
</dbReference>
<organism evidence="2 3">
    <name type="scientific">candidate division MSBL1 archaeon SCGC-AAA261F19</name>
    <dbReference type="NCBI Taxonomy" id="1698275"/>
    <lineage>
        <taxon>Archaea</taxon>
        <taxon>Methanobacteriati</taxon>
        <taxon>Methanobacteriota</taxon>
        <taxon>candidate division MSBL1</taxon>
    </lineage>
</organism>
<evidence type="ECO:0000313" key="3">
    <source>
        <dbReference type="Proteomes" id="UP000070565"/>
    </source>
</evidence>
<evidence type="ECO:0000256" key="1">
    <source>
        <dbReference type="SAM" id="MobiDB-lite"/>
    </source>
</evidence>
<feature type="region of interest" description="Disordered" evidence="1">
    <location>
        <begin position="1"/>
        <end position="24"/>
    </location>
</feature>
<comment type="caution">
    <text evidence="2">The sequence shown here is derived from an EMBL/GenBank/DDBJ whole genome shotgun (WGS) entry which is preliminary data.</text>
</comment>
<reference evidence="2 3" key="1">
    <citation type="journal article" date="2016" name="Sci. Rep.">
        <title>Metabolic traits of an uncultured archaeal lineage -MSBL1- from brine pools of the Red Sea.</title>
        <authorList>
            <person name="Mwirichia R."/>
            <person name="Alam I."/>
            <person name="Rashid M."/>
            <person name="Vinu M."/>
            <person name="Ba-Alawi W."/>
            <person name="Anthony Kamau A."/>
            <person name="Kamanda Ngugi D."/>
            <person name="Goker M."/>
            <person name="Klenk H.P."/>
            <person name="Bajic V."/>
            <person name="Stingl U."/>
        </authorList>
    </citation>
    <scope>NUCLEOTIDE SEQUENCE [LARGE SCALE GENOMIC DNA]</scope>
    <source>
        <strain evidence="2">SCGC-AAA261F19</strain>
    </source>
</reference>
<keyword evidence="3" id="KW-1185">Reference proteome</keyword>
<name>A0A133V6F0_9EURY</name>
<accession>A0A133V6F0</accession>